<evidence type="ECO:0000313" key="6">
    <source>
        <dbReference type="Proteomes" id="UP001201980"/>
    </source>
</evidence>
<dbReference type="Gene3D" id="4.10.240.10">
    <property type="entry name" value="Zn(2)-C6 fungal-type DNA-binding domain"/>
    <property type="match status" value="1"/>
</dbReference>
<dbReference type="CDD" id="cd00067">
    <property type="entry name" value="GAL4"/>
    <property type="match status" value="1"/>
</dbReference>
<feature type="compositionally biased region" description="Polar residues" evidence="3">
    <location>
        <begin position="109"/>
        <end position="139"/>
    </location>
</feature>
<feature type="region of interest" description="Disordered" evidence="3">
    <location>
        <begin position="1"/>
        <end position="23"/>
    </location>
</feature>
<dbReference type="Proteomes" id="UP001201980">
    <property type="component" value="Unassembled WGS sequence"/>
</dbReference>
<dbReference type="PANTHER" id="PTHR47425">
    <property type="entry name" value="FARB-RELATED"/>
    <property type="match status" value="1"/>
</dbReference>
<proteinExistence type="predicted"/>
<gene>
    <name evidence="5" type="ORF">MKZ38_008295</name>
</gene>
<dbReference type="GO" id="GO:0008270">
    <property type="term" value="F:zinc ion binding"/>
    <property type="evidence" value="ECO:0007669"/>
    <property type="project" value="InterPro"/>
</dbReference>
<dbReference type="Pfam" id="PF00172">
    <property type="entry name" value="Zn_clus"/>
    <property type="match status" value="1"/>
</dbReference>
<reference evidence="5" key="1">
    <citation type="submission" date="2022-07" db="EMBL/GenBank/DDBJ databases">
        <title>Draft genome sequence of Zalerion maritima ATCC 34329, a (micro)plastics degrading marine fungus.</title>
        <authorList>
            <person name="Paco A."/>
            <person name="Goncalves M.F.M."/>
            <person name="Rocha-Santos T.A.P."/>
            <person name="Alves A."/>
        </authorList>
    </citation>
    <scope>NUCLEOTIDE SEQUENCE</scope>
    <source>
        <strain evidence="5">ATCC 34329</strain>
    </source>
</reference>
<feature type="region of interest" description="Disordered" evidence="3">
    <location>
        <begin position="71"/>
        <end position="160"/>
    </location>
</feature>
<dbReference type="AlphaFoldDB" id="A0AAD5RI31"/>
<feature type="compositionally biased region" description="Basic and acidic residues" evidence="3">
    <location>
        <begin position="92"/>
        <end position="103"/>
    </location>
</feature>
<dbReference type="Pfam" id="PF04082">
    <property type="entry name" value="Fungal_trans"/>
    <property type="match status" value="1"/>
</dbReference>
<evidence type="ECO:0000256" key="3">
    <source>
        <dbReference type="SAM" id="MobiDB-lite"/>
    </source>
</evidence>
<feature type="region of interest" description="Disordered" evidence="3">
    <location>
        <begin position="822"/>
        <end position="846"/>
    </location>
</feature>
<dbReference type="GO" id="GO:0003677">
    <property type="term" value="F:DNA binding"/>
    <property type="evidence" value="ECO:0007669"/>
    <property type="project" value="InterPro"/>
</dbReference>
<comment type="caution">
    <text evidence="5">The sequence shown here is derived from an EMBL/GenBank/DDBJ whole genome shotgun (WGS) entry which is preliminary data.</text>
</comment>
<dbReference type="CDD" id="cd12148">
    <property type="entry name" value="fungal_TF_MHR"/>
    <property type="match status" value="1"/>
</dbReference>
<evidence type="ECO:0000313" key="5">
    <source>
        <dbReference type="EMBL" id="KAJ2893738.1"/>
    </source>
</evidence>
<dbReference type="SMART" id="SM00066">
    <property type="entry name" value="GAL4"/>
    <property type="match status" value="1"/>
</dbReference>
<name>A0AAD5RI31_9PEZI</name>
<evidence type="ECO:0000256" key="2">
    <source>
        <dbReference type="ARBA" id="ARBA00023242"/>
    </source>
</evidence>
<dbReference type="InterPro" id="IPR036864">
    <property type="entry name" value="Zn2-C6_fun-type_DNA-bd_sf"/>
</dbReference>
<dbReference type="InterPro" id="IPR007219">
    <property type="entry name" value="XnlR_reg_dom"/>
</dbReference>
<sequence length="947" mass="104123">MATKPAETLKASGDPKPKVSKLRKRAPKACLSCRSRKVRCDWSQRGPPCSNCYLDNENCVVTGRASRFRRSKLGGPLDMAPISQSYLPGATRPDHSHSPDHQDTAFNVDGSQHNHNANTPSPKASSLPQELSNPLNETNLPKDFGANARPEPKNHTPTDFNLPFSGSPVSQWLADQRTNFQSDIVYSYYSFVHIGNLSSILPQDVNYLELQGCLRLPTRPTLDEFVRQYFLHVHPMLPLTDEGDFWELYYGHGARRAAPDVTQLSLLVFQSMLFASCNFVSRATIKSLGYPDIHTARAALYRRAKLLYDFETETCPIALSQASVLLSFWSPPSTQGAKKANTGWLTSAINHAKAADAHHYSALPTFSPSASPVQHKKQNTLKRLWWSVIIRDRVLPLGMRRSIQITRDHFPFEANPQLTVDDLMSEIERSKVYNSLTKKSLVVIFIQLVELAVLLSDILVLVYPLDDSPWRKSIGPDEVEKIRGCKIALRRWFRGTTTQFPVSGAGNDTAGSRGDGSSDIASNMNAAGHSSMPRAAAEKEFQHDSVILYTNLMYMYYHSARVALCHFSLASVSQSLVGGHCGGATRVQDASLSNTISIHENRHELQDAASGVTECLKELIQLKLARWLPVSAVACTALPLVLHIMDVKLSGPALPGTGGASDDPFDRNNSQTALKQHRLNILIEAMKTYHPQYDGVEWVSQTIRHILSLAQLDSARSGQLSIGSGGGGISDWTDILASHPSFYLRLALTMDLSLSKGRLPEDCDFPVGLRGLFDGGINPLVELIRRARMGDVVGDPMDLGGETPRRNPVMTMPMGSVVPILSDEDTNSPGSRYHHSSPNGSMDEDEAREHVAGHFAPMNHVGLDIQMGESPFSELAAEVLAALPGEDHSLGSEEDDVFGDRAQSHDPTGWVEQVWHREEEQEARMGGGGNGDHETAQALLDAIQTES</sequence>
<evidence type="ECO:0000259" key="4">
    <source>
        <dbReference type="PROSITE" id="PS50048"/>
    </source>
</evidence>
<keyword evidence="6" id="KW-1185">Reference proteome</keyword>
<dbReference type="PROSITE" id="PS50048">
    <property type="entry name" value="ZN2_CY6_FUNGAL_2"/>
    <property type="match status" value="1"/>
</dbReference>
<dbReference type="SUPFAM" id="SSF57701">
    <property type="entry name" value="Zn2/Cys6 DNA-binding domain"/>
    <property type="match status" value="1"/>
</dbReference>
<dbReference type="InterPro" id="IPR001138">
    <property type="entry name" value="Zn2Cys6_DnaBD"/>
</dbReference>
<accession>A0AAD5RI31</accession>
<keyword evidence="1" id="KW-0479">Metal-binding</keyword>
<protein>
    <submittedName>
        <fullName evidence="5">Cutinase transcription factor 1 beta</fullName>
    </submittedName>
</protein>
<dbReference type="GO" id="GO:0000981">
    <property type="term" value="F:DNA-binding transcription factor activity, RNA polymerase II-specific"/>
    <property type="evidence" value="ECO:0007669"/>
    <property type="project" value="InterPro"/>
</dbReference>
<feature type="region of interest" description="Disordered" evidence="3">
    <location>
        <begin position="920"/>
        <end position="947"/>
    </location>
</feature>
<feature type="domain" description="Zn(2)-C6 fungal-type" evidence="4">
    <location>
        <begin position="29"/>
        <end position="61"/>
    </location>
</feature>
<evidence type="ECO:0000256" key="1">
    <source>
        <dbReference type="ARBA" id="ARBA00022723"/>
    </source>
</evidence>
<feature type="region of interest" description="Disordered" evidence="3">
    <location>
        <begin position="503"/>
        <end position="527"/>
    </location>
</feature>
<keyword evidence="2" id="KW-0539">Nucleus</keyword>
<dbReference type="PROSITE" id="PS00463">
    <property type="entry name" value="ZN2_CY6_FUNGAL_1"/>
    <property type="match status" value="1"/>
</dbReference>
<dbReference type="EMBL" id="JAKWBI020000572">
    <property type="protein sequence ID" value="KAJ2893738.1"/>
    <property type="molecule type" value="Genomic_DNA"/>
</dbReference>
<dbReference type="InterPro" id="IPR052761">
    <property type="entry name" value="Fungal_Detox/Toxin_TFs"/>
</dbReference>
<dbReference type="GO" id="GO:0006351">
    <property type="term" value="P:DNA-templated transcription"/>
    <property type="evidence" value="ECO:0007669"/>
    <property type="project" value="InterPro"/>
</dbReference>
<dbReference type="PANTHER" id="PTHR47425:SF2">
    <property type="entry name" value="FARB-RELATED"/>
    <property type="match status" value="1"/>
</dbReference>
<organism evidence="5 6">
    <name type="scientific">Zalerion maritima</name>
    <dbReference type="NCBI Taxonomy" id="339359"/>
    <lineage>
        <taxon>Eukaryota</taxon>
        <taxon>Fungi</taxon>
        <taxon>Dikarya</taxon>
        <taxon>Ascomycota</taxon>
        <taxon>Pezizomycotina</taxon>
        <taxon>Sordariomycetes</taxon>
        <taxon>Lulworthiomycetidae</taxon>
        <taxon>Lulworthiales</taxon>
        <taxon>Lulworthiaceae</taxon>
        <taxon>Zalerion</taxon>
    </lineage>
</organism>